<name>A0A9N8Z3I9_9GLOM</name>
<evidence type="ECO:0000313" key="4">
    <source>
        <dbReference type="Proteomes" id="UP000789831"/>
    </source>
</evidence>
<protein>
    <submittedName>
        <fullName evidence="3">10559_t:CDS:1</fullName>
    </submittedName>
</protein>
<evidence type="ECO:0000259" key="2">
    <source>
        <dbReference type="PROSITE" id="PS50086"/>
    </source>
</evidence>
<dbReference type="GO" id="GO:0005096">
    <property type="term" value="F:GTPase activator activity"/>
    <property type="evidence" value="ECO:0007669"/>
    <property type="project" value="UniProtKB-KW"/>
</dbReference>
<dbReference type="Pfam" id="PF00566">
    <property type="entry name" value="RabGAP-TBC"/>
    <property type="match status" value="1"/>
</dbReference>
<dbReference type="InterPro" id="IPR045913">
    <property type="entry name" value="TBC20/Gyp8-like"/>
</dbReference>
<sequence length="342" mass="39009">MDSRDEQIRKAISEADLNMLKQLATTGPGFINSEFRSECWPLLLQCAIDDEKLAKGRAEEISLKDRQQVEADVNRSFVHFPKGISSKEKLEKIKQLQEVIITVLKRHPEISYYQGFHDVCSFLLLSLGEETAIKVAEQIVLGPLRDAARESLVPFMQNLTLIGEIVRKEDTQLYDFLVASEVFPEAISCISWLMTWCSHNVYDLDKLARIFDYMIASSASNTCAYFTAAVILSRKNELLAFNDDDYCLLHGHLSKFPQDANIDSLIEKSVSLQSRHSSENRLDKLFSLLLFPKQFWSSQIEELRDKVSDALKALGWFLFGPPSGDVFLALDHWWSKTDKIFG</sequence>
<dbReference type="AlphaFoldDB" id="A0A9N8Z3I9"/>
<dbReference type="GO" id="GO:0005789">
    <property type="term" value="C:endoplasmic reticulum membrane"/>
    <property type="evidence" value="ECO:0007669"/>
    <property type="project" value="TreeGrafter"/>
</dbReference>
<reference evidence="3" key="1">
    <citation type="submission" date="2021-06" db="EMBL/GenBank/DDBJ databases">
        <authorList>
            <person name="Kallberg Y."/>
            <person name="Tangrot J."/>
            <person name="Rosling A."/>
        </authorList>
    </citation>
    <scope>NUCLEOTIDE SEQUENCE</scope>
    <source>
        <strain evidence="3">MT106</strain>
    </source>
</reference>
<dbReference type="EMBL" id="CAJVPL010000212">
    <property type="protein sequence ID" value="CAG8466261.1"/>
    <property type="molecule type" value="Genomic_DNA"/>
</dbReference>
<evidence type="ECO:0000256" key="1">
    <source>
        <dbReference type="ARBA" id="ARBA00022468"/>
    </source>
</evidence>
<accession>A0A9N8Z3I9</accession>
<dbReference type="PROSITE" id="PS50086">
    <property type="entry name" value="TBC_RABGAP"/>
    <property type="match status" value="1"/>
</dbReference>
<evidence type="ECO:0000313" key="3">
    <source>
        <dbReference type="EMBL" id="CAG8466261.1"/>
    </source>
</evidence>
<dbReference type="InterPro" id="IPR035969">
    <property type="entry name" value="Rab-GAP_TBC_sf"/>
</dbReference>
<keyword evidence="4" id="KW-1185">Reference proteome</keyword>
<organism evidence="3 4">
    <name type="scientific">Ambispora gerdemannii</name>
    <dbReference type="NCBI Taxonomy" id="144530"/>
    <lineage>
        <taxon>Eukaryota</taxon>
        <taxon>Fungi</taxon>
        <taxon>Fungi incertae sedis</taxon>
        <taxon>Mucoromycota</taxon>
        <taxon>Glomeromycotina</taxon>
        <taxon>Glomeromycetes</taxon>
        <taxon>Archaeosporales</taxon>
        <taxon>Ambisporaceae</taxon>
        <taxon>Ambispora</taxon>
    </lineage>
</organism>
<dbReference type="Gene3D" id="1.10.472.80">
    <property type="entry name" value="Ypt/Rab-GAP domain of gyp1p, domain 3"/>
    <property type="match status" value="1"/>
</dbReference>
<dbReference type="OrthoDB" id="206700at2759"/>
<comment type="caution">
    <text evidence="3">The sequence shown here is derived from an EMBL/GenBank/DDBJ whole genome shotgun (WGS) entry which is preliminary data.</text>
</comment>
<dbReference type="InterPro" id="IPR000195">
    <property type="entry name" value="Rab-GAP-TBC_dom"/>
</dbReference>
<dbReference type="Gene3D" id="1.10.8.1310">
    <property type="match status" value="1"/>
</dbReference>
<gene>
    <name evidence="3" type="ORF">AGERDE_LOCUS2508</name>
</gene>
<dbReference type="SMART" id="SM00164">
    <property type="entry name" value="TBC"/>
    <property type="match status" value="1"/>
</dbReference>
<dbReference type="FunFam" id="1.10.8.1310:FF:000005">
    <property type="entry name" value="GTPase-activating protein gyp10"/>
    <property type="match status" value="1"/>
</dbReference>
<dbReference type="Proteomes" id="UP000789831">
    <property type="component" value="Unassembled WGS sequence"/>
</dbReference>
<dbReference type="PANTHER" id="PTHR20913">
    <property type="entry name" value="TBC1 DOMAIN FAMILY MEMBER 20/GTPASE"/>
    <property type="match status" value="1"/>
</dbReference>
<dbReference type="PANTHER" id="PTHR20913:SF7">
    <property type="entry name" value="RE60063P"/>
    <property type="match status" value="1"/>
</dbReference>
<dbReference type="SUPFAM" id="SSF47923">
    <property type="entry name" value="Ypt/Rab-GAP domain of gyp1p"/>
    <property type="match status" value="2"/>
</dbReference>
<keyword evidence="1" id="KW-0343">GTPase activation</keyword>
<proteinExistence type="predicted"/>
<dbReference type="GO" id="GO:0006888">
    <property type="term" value="P:endoplasmic reticulum to Golgi vesicle-mediated transport"/>
    <property type="evidence" value="ECO:0007669"/>
    <property type="project" value="TreeGrafter"/>
</dbReference>
<feature type="domain" description="Rab-GAP TBC" evidence="2">
    <location>
        <begin position="30"/>
        <end position="218"/>
    </location>
</feature>